<feature type="signal peptide" evidence="1">
    <location>
        <begin position="1"/>
        <end position="16"/>
    </location>
</feature>
<accession>T1GPC5</accession>
<dbReference type="EMBL" id="CAQQ02196983">
    <property type="status" value="NOT_ANNOTATED_CDS"/>
    <property type="molecule type" value="Genomic_DNA"/>
</dbReference>
<evidence type="ECO:0000313" key="2">
    <source>
        <dbReference type="EnsemblMetazoa" id="MESCA005450-PA"/>
    </source>
</evidence>
<reference evidence="3" key="1">
    <citation type="submission" date="2013-02" db="EMBL/GenBank/DDBJ databases">
        <authorList>
            <person name="Hughes D."/>
        </authorList>
    </citation>
    <scope>NUCLEOTIDE SEQUENCE</scope>
    <source>
        <strain>Durham</strain>
        <strain evidence="3">NC isolate 2 -- Noor lab</strain>
    </source>
</reference>
<dbReference type="Proteomes" id="UP000015102">
    <property type="component" value="Unassembled WGS sequence"/>
</dbReference>
<dbReference type="HOGENOM" id="CLU_2815386_0_0_1"/>
<evidence type="ECO:0000313" key="3">
    <source>
        <dbReference type="Proteomes" id="UP000015102"/>
    </source>
</evidence>
<reference evidence="2" key="2">
    <citation type="submission" date="2015-06" db="UniProtKB">
        <authorList>
            <consortium name="EnsemblMetazoa"/>
        </authorList>
    </citation>
    <scope>IDENTIFICATION</scope>
</reference>
<feature type="chain" id="PRO_5004577064" evidence="1">
    <location>
        <begin position="17"/>
        <end position="67"/>
    </location>
</feature>
<keyword evidence="3" id="KW-1185">Reference proteome</keyword>
<name>T1GPC5_MEGSC</name>
<organism evidence="2 3">
    <name type="scientific">Megaselia scalaris</name>
    <name type="common">Humpbacked fly</name>
    <name type="synonym">Phora scalaris</name>
    <dbReference type="NCBI Taxonomy" id="36166"/>
    <lineage>
        <taxon>Eukaryota</taxon>
        <taxon>Metazoa</taxon>
        <taxon>Ecdysozoa</taxon>
        <taxon>Arthropoda</taxon>
        <taxon>Hexapoda</taxon>
        <taxon>Insecta</taxon>
        <taxon>Pterygota</taxon>
        <taxon>Neoptera</taxon>
        <taxon>Endopterygota</taxon>
        <taxon>Diptera</taxon>
        <taxon>Brachycera</taxon>
        <taxon>Muscomorpha</taxon>
        <taxon>Platypezoidea</taxon>
        <taxon>Phoridae</taxon>
        <taxon>Megaseliini</taxon>
        <taxon>Megaselia</taxon>
    </lineage>
</organism>
<dbReference type="EMBL" id="CAQQ02196984">
    <property type="status" value="NOT_ANNOTATED_CDS"/>
    <property type="molecule type" value="Genomic_DNA"/>
</dbReference>
<dbReference type="EnsemblMetazoa" id="MESCA005450-RA">
    <property type="protein sequence ID" value="MESCA005450-PA"/>
    <property type="gene ID" value="MESCA005450"/>
</dbReference>
<sequence length="67" mass="7249">MIVVVRLLLFVVGKSGSRLKNGVQSDSLSTKTCVAEDAKAMNCIIHCLDDEYVQGKNTDFGTEASEL</sequence>
<proteinExistence type="predicted"/>
<keyword evidence="1" id="KW-0732">Signal</keyword>
<evidence type="ECO:0000256" key="1">
    <source>
        <dbReference type="SAM" id="SignalP"/>
    </source>
</evidence>
<protein>
    <submittedName>
        <fullName evidence="2">Uncharacterized protein</fullName>
    </submittedName>
</protein>
<dbReference type="AlphaFoldDB" id="T1GPC5"/>